<dbReference type="AlphaFoldDB" id="A0A1V3WBC3"/>
<dbReference type="EMBL" id="MVBN01000014">
    <property type="protein sequence ID" value="OOK64068.1"/>
    <property type="molecule type" value="Genomic_DNA"/>
</dbReference>
<sequence length="66" mass="6757">MDLDGAHGRRPARGRLTEPAFAGVDAVGPAFASAHHLIAGIPGCPSRIGIRFCPNSVDTNYAAKAG</sequence>
<gene>
    <name evidence="1" type="ORF">BZL29_8330</name>
    <name evidence="2" type="ORF">BZL30_5385</name>
</gene>
<evidence type="ECO:0000313" key="3">
    <source>
        <dbReference type="Proteomes" id="UP000188532"/>
    </source>
</evidence>
<evidence type="ECO:0000313" key="2">
    <source>
        <dbReference type="EMBL" id="OOK71728.1"/>
    </source>
</evidence>
<name>A0A1V3WBC3_MYCKA</name>
<organism evidence="1 3">
    <name type="scientific">Mycobacterium kansasii</name>
    <dbReference type="NCBI Taxonomy" id="1768"/>
    <lineage>
        <taxon>Bacteria</taxon>
        <taxon>Bacillati</taxon>
        <taxon>Actinomycetota</taxon>
        <taxon>Actinomycetes</taxon>
        <taxon>Mycobacteriales</taxon>
        <taxon>Mycobacteriaceae</taxon>
        <taxon>Mycobacterium</taxon>
    </lineage>
</organism>
<dbReference type="EMBL" id="MVBM01000005">
    <property type="protein sequence ID" value="OOK71728.1"/>
    <property type="molecule type" value="Genomic_DNA"/>
</dbReference>
<evidence type="ECO:0000313" key="4">
    <source>
        <dbReference type="Proteomes" id="UP000189229"/>
    </source>
</evidence>
<comment type="caution">
    <text evidence="1">The sequence shown here is derived from an EMBL/GenBank/DDBJ whole genome shotgun (WGS) entry which is preliminary data.</text>
</comment>
<dbReference type="Proteomes" id="UP000189229">
    <property type="component" value="Unassembled WGS sequence"/>
</dbReference>
<dbReference type="Proteomes" id="UP000188532">
    <property type="component" value="Unassembled WGS sequence"/>
</dbReference>
<proteinExistence type="predicted"/>
<protein>
    <submittedName>
        <fullName evidence="1">Uncharacterized protein</fullName>
    </submittedName>
</protein>
<accession>A0A1V3WBC3</accession>
<reference evidence="3 4" key="1">
    <citation type="submission" date="2017-02" db="EMBL/GenBank/DDBJ databases">
        <title>Complete genome sequences of Mycobacterium kansasii strains isolated from rhesus macaques.</title>
        <authorList>
            <person name="Panda A."/>
            <person name="Nagaraj S."/>
            <person name="Zhao X."/>
            <person name="Tettelin H."/>
            <person name="Detolla L.J."/>
        </authorList>
    </citation>
    <scope>NUCLEOTIDE SEQUENCE [LARGE SCALE GENOMIC DNA]</scope>
    <source>
        <strain evidence="1 3">11-3469</strain>
        <strain evidence="2 4">11-3813</strain>
    </source>
</reference>
<evidence type="ECO:0000313" key="1">
    <source>
        <dbReference type="EMBL" id="OOK64068.1"/>
    </source>
</evidence>